<dbReference type="AlphaFoldDB" id="A0A3D3R3C7"/>
<dbReference type="PANTHER" id="PTHR43737:SF1">
    <property type="entry name" value="DUF1501 DOMAIN-CONTAINING PROTEIN"/>
    <property type="match status" value="1"/>
</dbReference>
<dbReference type="InterPro" id="IPR006311">
    <property type="entry name" value="TAT_signal"/>
</dbReference>
<dbReference type="Pfam" id="PF07394">
    <property type="entry name" value="DUF1501"/>
    <property type="match status" value="1"/>
</dbReference>
<dbReference type="InterPro" id="IPR010869">
    <property type="entry name" value="DUF1501"/>
</dbReference>
<reference evidence="1 2" key="1">
    <citation type="journal article" date="2018" name="Nat. Biotechnol.">
        <title>A standardized bacterial taxonomy based on genome phylogeny substantially revises the tree of life.</title>
        <authorList>
            <person name="Parks D.H."/>
            <person name="Chuvochina M."/>
            <person name="Waite D.W."/>
            <person name="Rinke C."/>
            <person name="Skarshewski A."/>
            <person name="Chaumeil P.A."/>
            <person name="Hugenholtz P."/>
        </authorList>
    </citation>
    <scope>NUCLEOTIDE SEQUENCE [LARGE SCALE GENOMIC DNA]</scope>
    <source>
        <strain evidence="1">UBA9375</strain>
    </source>
</reference>
<evidence type="ECO:0000313" key="2">
    <source>
        <dbReference type="Proteomes" id="UP000263642"/>
    </source>
</evidence>
<evidence type="ECO:0000313" key="1">
    <source>
        <dbReference type="EMBL" id="HCO23371.1"/>
    </source>
</evidence>
<dbReference type="PROSITE" id="PS51318">
    <property type="entry name" value="TAT"/>
    <property type="match status" value="1"/>
</dbReference>
<name>A0A3D3R3C7_9PLAN</name>
<organism evidence="1 2">
    <name type="scientific">Gimesia maris</name>
    <dbReference type="NCBI Taxonomy" id="122"/>
    <lineage>
        <taxon>Bacteria</taxon>
        <taxon>Pseudomonadati</taxon>
        <taxon>Planctomycetota</taxon>
        <taxon>Planctomycetia</taxon>
        <taxon>Planctomycetales</taxon>
        <taxon>Planctomycetaceae</taxon>
        <taxon>Gimesia</taxon>
    </lineage>
</organism>
<gene>
    <name evidence="1" type="ORF">DIT97_10050</name>
</gene>
<dbReference type="PANTHER" id="PTHR43737">
    <property type="entry name" value="BLL7424 PROTEIN"/>
    <property type="match status" value="1"/>
</dbReference>
<dbReference type="Proteomes" id="UP000263642">
    <property type="component" value="Unassembled WGS sequence"/>
</dbReference>
<dbReference type="SUPFAM" id="SSF53649">
    <property type="entry name" value="Alkaline phosphatase-like"/>
    <property type="match status" value="1"/>
</dbReference>
<accession>A0A3D3R3C7</accession>
<protein>
    <submittedName>
        <fullName evidence="1">DUF1501 domain-containing protein</fullName>
    </submittedName>
</protein>
<dbReference type="EMBL" id="DQAY01000056">
    <property type="protein sequence ID" value="HCO23371.1"/>
    <property type="molecule type" value="Genomic_DNA"/>
</dbReference>
<sequence length="454" mass="49154">MTGRTDRHSPQISRRDYLRLSAMGVLGTGMSGWLRRLAAETADNPQRKRSCILLWMSGGPSQTDTFDLKPQHENGGPFKAIDTDVPGVQISEHLPQLAKVMKHLVPIRSMSTKEGDHTRATYLLRTGYLPSGPLSYPTLGSLLSKELGSTHADLPNFVSIAPNKTLSPNAYGPGFLGPQFAPLIVGEGTGIVPNDAANVDAALKVKNLTLPTGITRQQADERLSILKDLETEFAATHPGTPTSSHRSAYTAAVRMMRSKAIEAFQLDQEPDALRDAYGRNRFGQGCLLARRLIEQGVPFVEVSLNGVQGNNAFGWDTHQENFEAVKSLSEVLDPAWGTLMTDLEQRGLLDSTLIVWMGEFGRTPKINQNTGRDHFPAAWTTVLGGGGIRGGQLIGKTSEDGMKVTDQPVVVPDLMATICAALGLDPQQQNMSNIGRPIPLADHGAKPIQQILKS</sequence>
<dbReference type="InterPro" id="IPR017850">
    <property type="entry name" value="Alkaline_phosphatase_core_sf"/>
</dbReference>
<proteinExistence type="predicted"/>
<comment type="caution">
    <text evidence="1">The sequence shown here is derived from an EMBL/GenBank/DDBJ whole genome shotgun (WGS) entry which is preliminary data.</text>
</comment>
<dbReference type="Gene3D" id="3.40.720.10">
    <property type="entry name" value="Alkaline Phosphatase, subunit A"/>
    <property type="match status" value="1"/>
</dbReference>